<proteinExistence type="predicted"/>
<dbReference type="RefSeq" id="WP_015789301.1">
    <property type="nucleotide sequence ID" value="NC_013158.1"/>
</dbReference>
<accession>C7NPE0</accession>
<dbReference type="EMBL" id="CP001687">
    <property type="protein sequence ID" value="ACV11727.1"/>
    <property type="molecule type" value="Genomic_DNA"/>
</dbReference>
<dbReference type="InterPro" id="IPR002716">
    <property type="entry name" value="PIN_dom"/>
</dbReference>
<dbReference type="PANTHER" id="PTHR42188:SF1">
    <property type="entry name" value="23S RRNA-SPECIFIC ENDONUCLEASE VAPC20"/>
    <property type="match status" value="1"/>
</dbReference>
<organism evidence="2 3">
    <name type="scientific">Halorhabdus utahensis (strain DSM 12940 / JCM 11049 / AX-2)</name>
    <dbReference type="NCBI Taxonomy" id="519442"/>
    <lineage>
        <taxon>Archaea</taxon>
        <taxon>Methanobacteriati</taxon>
        <taxon>Methanobacteriota</taxon>
        <taxon>Stenosarchaea group</taxon>
        <taxon>Halobacteria</taxon>
        <taxon>Halobacteriales</taxon>
        <taxon>Haloarculaceae</taxon>
        <taxon>Halorhabdus</taxon>
    </lineage>
</organism>
<evidence type="ECO:0000313" key="3">
    <source>
        <dbReference type="Proteomes" id="UP000002071"/>
    </source>
</evidence>
<dbReference type="HOGENOM" id="CLU_136715_2_0_2"/>
<dbReference type="STRING" id="519442.Huta_1552"/>
<dbReference type="GO" id="GO:0004521">
    <property type="term" value="F:RNA endonuclease activity"/>
    <property type="evidence" value="ECO:0007669"/>
    <property type="project" value="InterPro"/>
</dbReference>
<dbReference type="InterPro" id="IPR029060">
    <property type="entry name" value="PIN-like_dom_sf"/>
</dbReference>
<dbReference type="KEGG" id="hut:Huta_1552"/>
<dbReference type="Proteomes" id="UP000002071">
    <property type="component" value="Chromosome"/>
</dbReference>
<feature type="domain" description="PIN" evidence="1">
    <location>
        <begin position="10"/>
        <end position="136"/>
    </location>
</feature>
<gene>
    <name evidence="2" type="ordered locus">Huta_1552</name>
</gene>
<dbReference type="InterPro" id="IPR039018">
    <property type="entry name" value="VapC20-like"/>
</dbReference>
<reference evidence="2 3" key="1">
    <citation type="journal article" date="2009" name="Stand. Genomic Sci.">
        <title>Complete genome sequence of Halorhabdus utahensis type strain (AX-2).</title>
        <authorList>
            <person name="Anderson I."/>
            <person name="Tindall B.J."/>
            <person name="Pomrenke H."/>
            <person name="Goker M."/>
            <person name="Lapidus A."/>
            <person name="Nolan M."/>
            <person name="Copeland A."/>
            <person name="Glavina Del Rio T."/>
            <person name="Chen F."/>
            <person name="Tice H."/>
            <person name="Cheng J.F."/>
            <person name="Lucas S."/>
            <person name="Chertkov O."/>
            <person name="Bruce D."/>
            <person name="Brettin T."/>
            <person name="Detter J.C."/>
            <person name="Han C."/>
            <person name="Goodwin L."/>
            <person name="Land M."/>
            <person name="Hauser L."/>
            <person name="Chang Y.J."/>
            <person name="Jeffries C.D."/>
            <person name="Pitluck S."/>
            <person name="Pati A."/>
            <person name="Mavromatis K."/>
            <person name="Ivanova N."/>
            <person name="Ovchinnikova G."/>
            <person name="Chen A."/>
            <person name="Palaniappan K."/>
            <person name="Chain P."/>
            <person name="Rohde M."/>
            <person name="Bristow J."/>
            <person name="Eisen J.A."/>
            <person name="Markowitz V."/>
            <person name="Hugenholtz P."/>
            <person name="Kyrpides N.C."/>
            <person name="Klenk H.P."/>
        </authorList>
    </citation>
    <scope>NUCLEOTIDE SEQUENCE [LARGE SCALE GENOMIC DNA]</scope>
    <source>
        <strain evidence="3">DSM 12940 / JCM 11049 / AX-2</strain>
    </source>
</reference>
<dbReference type="eggNOG" id="arCOG04502">
    <property type="taxonomic scope" value="Archaea"/>
</dbReference>
<dbReference type="GO" id="GO:0016075">
    <property type="term" value="P:rRNA catabolic process"/>
    <property type="evidence" value="ECO:0007669"/>
    <property type="project" value="TreeGrafter"/>
</dbReference>
<evidence type="ECO:0000259" key="1">
    <source>
        <dbReference type="Pfam" id="PF01850"/>
    </source>
</evidence>
<evidence type="ECO:0000313" key="2">
    <source>
        <dbReference type="EMBL" id="ACV11727.1"/>
    </source>
</evidence>
<dbReference type="PANTHER" id="PTHR42188">
    <property type="entry name" value="23S RRNA-SPECIFIC ENDONUCLEASE VAPC20"/>
    <property type="match status" value="1"/>
</dbReference>
<protein>
    <submittedName>
        <fullName evidence="2">PilT protein domain protein</fullName>
    </submittedName>
</protein>
<dbReference type="OrthoDB" id="198094at2157"/>
<dbReference type="GeneID" id="8383831"/>
<sequence>MSGAGATPLFVDTGAFFASFVSNAPRHDQARAVMDAIGDDRLHFRPLYTTNYVLSELATLVLRKAGHERASATLSWIRDSDAVTILHPDATTFGAVCAAFDRYDDQQISFVDHATATLAREHDVEYVFAFDTDFRTLGLSLVPADIDMPDV</sequence>
<dbReference type="Gene3D" id="3.40.50.1010">
    <property type="entry name" value="5'-nuclease"/>
    <property type="match status" value="1"/>
</dbReference>
<keyword evidence="3" id="KW-1185">Reference proteome</keyword>
<dbReference type="AlphaFoldDB" id="C7NPE0"/>
<dbReference type="SUPFAM" id="SSF88723">
    <property type="entry name" value="PIN domain-like"/>
    <property type="match status" value="1"/>
</dbReference>
<name>C7NPE0_HALUD</name>
<dbReference type="Pfam" id="PF01850">
    <property type="entry name" value="PIN"/>
    <property type="match status" value="1"/>
</dbReference>